<comment type="caution">
    <text evidence="2">The sequence shown here is derived from an EMBL/GenBank/DDBJ whole genome shotgun (WGS) entry which is preliminary data.</text>
</comment>
<feature type="region of interest" description="Disordered" evidence="1">
    <location>
        <begin position="1"/>
        <end position="54"/>
    </location>
</feature>
<dbReference type="AlphaFoldDB" id="A0AAD3TYZ6"/>
<proteinExistence type="predicted"/>
<accession>A0AAD3TYZ6</accession>
<evidence type="ECO:0000313" key="2">
    <source>
        <dbReference type="EMBL" id="GMK59471.1"/>
    </source>
</evidence>
<reference evidence="2" key="1">
    <citation type="journal article" date="2023" name="BMC Genomics">
        <title>Chromosome-level genome assemblies of Cutaneotrichosporon spp. (Trichosporonales, Basidiomycota) reveal imbalanced evolution between nucleotide sequences and chromosome synteny.</title>
        <authorList>
            <person name="Kobayashi Y."/>
            <person name="Kayamori A."/>
            <person name="Aoki K."/>
            <person name="Shiwa Y."/>
            <person name="Matsutani M."/>
            <person name="Fujita N."/>
            <person name="Sugita T."/>
            <person name="Iwasaki W."/>
            <person name="Tanaka N."/>
            <person name="Takashima M."/>
        </authorList>
    </citation>
    <scope>NUCLEOTIDE SEQUENCE</scope>
    <source>
        <strain evidence="2">HIS016</strain>
    </source>
</reference>
<organism evidence="2 3">
    <name type="scientific">Cutaneotrichosporon spelunceum</name>
    <dbReference type="NCBI Taxonomy" id="1672016"/>
    <lineage>
        <taxon>Eukaryota</taxon>
        <taxon>Fungi</taxon>
        <taxon>Dikarya</taxon>
        <taxon>Basidiomycota</taxon>
        <taxon>Agaricomycotina</taxon>
        <taxon>Tremellomycetes</taxon>
        <taxon>Trichosporonales</taxon>
        <taxon>Trichosporonaceae</taxon>
        <taxon>Cutaneotrichosporon</taxon>
    </lineage>
</organism>
<dbReference type="Proteomes" id="UP001222932">
    <property type="component" value="Unassembled WGS sequence"/>
</dbReference>
<feature type="compositionally biased region" description="Polar residues" evidence="1">
    <location>
        <begin position="1"/>
        <end position="22"/>
    </location>
</feature>
<dbReference type="EMBL" id="BTCM01000008">
    <property type="protein sequence ID" value="GMK59471.1"/>
    <property type="molecule type" value="Genomic_DNA"/>
</dbReference>
<keyword evidence="3" id="KW-1185">Reference proteome</keyword>
<gene>
    <name evidence="2" type="ORF">CspeluHIS016_0800770</name>
</gene>
<reference evidence="2" key="2">
    <citation type="submission" date="2023-06" db="EMBL/GenBank/DDBJ databases">
        <authorList>
            <person name="Kobayashi Y."/>
            <person name="Kayamori A."/>
            <person name="Aoki K."/>
            <person name="Shiwa Y."/>
            <person name="Fujita N."/>
            <person name="Sugita T."/>
            <person name="Iwasaki W."/>
            <person name="Tanaka N."/>
            <person name="Takashima M."/>
        </authorList>
    </citation>
    <scope>NUCLEOTIDE SEQUENCE</scope>
    <source>
        <strain evidence="2">HIS016</strain>
    </source>
</reference>
<evidence type="ECO:0000313" key="3">
    <source>
        <dbReference type="Proteomes" id="UP001222932"/>
    </source>
</evidence>
<evidence type="ECO:0000256" key="1">
    <source>
        <dbReference type="SAM" id="MobiDB-lite"/>
    </source>
</evidence>
<protein>
    <submittedName>
        <fullName evidence="2">Uncharacterized protein</fullName>
    </submittedName>
</protein>
<sequence>MWPPSSYASRDLSTTGMESGGTTLVAPELSTPTISSEPVVSPIDTNNPAARTMAPPPTYVTYQASFEPFTTDQYMFPEQDSWSLTWVSSPHATANNSDLERFQVDNLDIKIAESMLNHTHIPSSQRWWFSEFLPRVAYEWCFWFDRSVTSEEVDTRMSNLMASMLYQFHYHILDPVSGARFSVMDLLQRVRAVRDRLHPHSRGIQWDDEWP</sequence>
<feature type="compositionally biased region" description="Polar residues" evidence="1">
    <location>
        <begin position="30"/>
        <end position="49"/>
    </location>
</feature>
<name>A0AAD3TYZ6_9TREE</name>